<accession>A0ABV9Z6C7</accession>
<dbReference type="EMBL" id="JBHSJF010000006">
    <property type="protein sequence ID" value="MFC5068441.1"/>
    <property type="molecule type" value="Genomic_DNA"/>
</dbReference>
<proteinExistence type="predicted"/>
<dbReference type="PANTHER" id="PTHR38593">
    <property type="entry name" value="BLR2558 PROTEIN"/>
    <property type="match status" value="1"/>
</dbReference>
<protein>
    <submittedName>
        <fullName evidence="4">DUF4142 domain-containing protein</fullName>
    </submittedName>
</protein>
<feature type="region of interest" description="Disordered" evidence="1">
    <location>
        <begin position="177"/>
        <end position="210"/>
    </location>
</feature>
<dbReference type="InterPro" id="IPR012347">
    <property type="entry name" value="Ferritin-like"/>
</dbReference>
<feature type="chain" id="PRO_5046517449" evidence="2">
    <location>
        <begin position="23"/>
        <end position="210"/>
    </location>
</feature>
<evidence type="ECO:0000313" key="5">
    <source>
        <dbReference type="Proteomes" id="UP001595796"/>
    </source>
</evidence>
<gene>
    <name evidence="4" type="ORF">ACFPFW_10510</name>
</gene>
<evidence type="ECO:0000256" key="1">
    <source>
        <dbReference type="SAM" id="MobiDB-lite"/>
    </source>
</evidence>
<name>A0ABV9Z6C7_9HYPH</name>
<sequence>MRKHILLAAAASLALAPAAAFAQGAAPAPMKKPAEMGQQQGQLKSADAKFVQNAAIGGAFEVQSSELALKKGESAEVKDFARMMVRDHGKANRELMDLAKEMGAETPKALDSKHNQVIQKLGGLSGAAFDRMYIQAQLDAHNEAVALFRNYGESSASNSQLKQFATNTLPILQEHRRHVQGLSGVAQGESDATTGRSSAEPMPKQKQAPQ</sequence>
<keyword evidence="2" id="KW-0732">Signal</keyword>
<dbReference type="Gene3D" id="1.20.1260.10">
    <property type="match status" value="1"/>
</dbReference>
<organism evidence="4 5">
    <name type="scientific">Flaviflagellibacter deserti</name>
    <dbReference type="NCBI Taxonomy" id="2267266"/>
    <lineage>
        <taxon>Bacteria</taxon>
        <taxon>Pseudomonadati</taxon>
        <taxon>Pseudomonadota</taxon>
        <taxon>Alphaproteobacteria</taxon>
        <taxon>Hyphomicrobiales</taxon>
        <taxon>Flaviflagellibacter</taxon>
    </lineage>
</organism>
<reference evidence="5" key="1">
    <citation type="journal article" date="2019" name="Int. J. Syst. Evol. Microbiol.">
        <title>The Global Catalogue of Microorganisms (GCM) 10K type strain sequencing project: providing services to taxonomists for standard genome sequencing and annotation.</title>
        <authorList>
            <consortium name="The Broad Institute Genomics Platform"/>
            <consortium name="The Broad Institute Genome Sequencing Center for Infectious Disease"/>
            <person name="Wu L."/>
            <person name="Ma J."/>
        </authorList>
    </citation>
    <scope>NUCLEOTIDE SEQUENCE [LARGE SCALE GENOMIC DNA]</scope>
    <source>
        <strain evidence="5">CGMCC 1.16444</strain>
    </source>
</reference>
<dbReference type="RefSeq" id="WP_114955660.1">
    <property type="nucleotide sequence ID" value="NZ_JBHSJF010000006.1"/>
</dbReference>
<dbReference type="PANTHER" id="PTHR38593:SF1">
    <property type="entry name" value="BLR2558 PROTEIN"/>
    <property type="match status" value="1"/>
</dbReference>
<feature type="signal peptide" evidence="2">
    <location>
        <begin position="1"/>
        <end position="22"/>
    </location>
</feature>
<keyword evidence="5" id="KW-1185">Reference proteome</keyword>
<feature type="domain" description="DUF4142" evidence="3">
    <location>
        <begin position="46"/>
        <end position="182"/>
    </location>
</feature>
<dbReference type="Pfam" id="PF13628">
    <property type="entry name" value="DUF4142"/>
    <property type="match status" value="1"/>
</dbReference>
<comment type="caution">
    <text evidence="4">The sequence shown here is derived from an EMBL/GenBank/DDBJ whole genome shotgun (WGS) entry which is preliminary data.</text>
</comment>
<evidence type="ECO:0000259" key="3">
    <source>
        <dbReference type="Pfam" id="PF13628"/>
    </source>
</evidence>
<evidence type="ECO:0000256" key="2">
    <source>
        <dbReference type="SAM" id="SignalP"/>
    </source>
</evidence>
<dbReference type="Proteomes" id="UP001595796">
    <property type="component" value="Unassembled WGS sequence"/>
</dbReference>
<evidence type="ECO:0000313" key="4">
    <source>
        <dbReference type="EMBL" id="MFC5068441.1"/>
    </source>
</evidence>
<dbReference type="InterPro" id="IPR025419">
    <property type="entry name" value="DUF4142"/>
</dbReference>